<reference evidence="5 6" key="1">
    <citation type="journal article" date="2010" name="Proc. Natl. Acad. Sci. U.S.A.">
        <title>Enigmatic, ultrasmall, uncultivated Archaea.</title>
        <authorList>
            <person name="Baker B.J."/>
            <person name="Comolli L.R."/>
            <person name="Dick G.J."/>
            <person name="Hauser L.J."/>
            <person name="Hyatt D."/>
            <person name="Dill B.D."/>
            <person name="Land M.L."/>
            <person name="Verberkmoes N.C."/>
            <person name="Hettich R.L."/>
            <person name="Banfield J.F."/>
        </authorList>
    </citation>
    <scope>NUCLEOTIDE SEQUENCE [LARGE SCALE GENOMIC DNA]</scope>
</reference>
<dbReference type="EMBL" id="GG730042">
    <property type="protein sequence ID" value="EEZ93107.1"/>
    <property type="molecule type" value="Genomic_DNA"/>
</dbReference>
<dbReference type="AlphaFoldDB" id="D2EF01"/>
<dbReference type="SUPFAM" id="SSF53613">
    <property type="entry name" value="Ribokinase-like"/>
    <property type="match status" value="1"/>
</dbReference>
<feature type="domain" description="Carbohydrate kinase PfkB" evidence="4">
    <location>
        <begin position="38"/>
        <end position="299"/>
    </location>
</feature>
<dbReference type="GO" id="GO:0016301">
    <property type="term" value="F:kinase activity"/>
    <property type="evidence" value="ECO:0007669"/>
    <property type="project" value="UniProtKB-KW"/>
</dbReference>
<dbReference type="InterPro" id="IPR029056">
    <property type="entry name" value="Ribokinase-like"/>
</dbReference>
<proteinExistence type="inferred from homology"/>
<dbReference type="Proteomes" id="UP000009375">
    <property type="component" value="Unassembled WGS sequence"/>
</dbReference>
<comment type="similarity">
    <text evidence="1">Belongs to the carbohydrate kinase PfkB family.</text>
</comment>
<sequence>MFDFVTLGSTTKDTFLFLDKVVLKPGVNKHFLEIPTDKKIDVNKVLEFSGGSATNAAATFSAFGKKCAVVSKIGTDEYGQFVLDDLNKRKISTELIKISKGETPFSNIIVSSSGDMVLLIHRGIESTLSLEDIRFDFKSKWLYVGPMPSKKTELLIEILKFAKENDMRTVLNPGSVELNLKLKKMIPVLKYVDIISMNDDEAKKFVGYSNDVNNISKLSEYVNDIAIITKGEKGSLVSSKNNLYIANTFKTKQINFIGAGDAFLSAFVNAVDDGKDIEQAITAGSFNASNVIQKYGAKEGIIGNYPSDVSKLRIAKSKLSI</sequence>
<dbReference type="Pfam" id="PF00294">
    <property type="entry name" value="PfkB"/>
    <property type="match status" value="1"/>
</dbReference>
<dbReference type="PANTHER" id="PTHR10584">
    <property type="entry name" value="SUGAR KINASE"/>
    <property type="match status" value="1"/>
</dbReference>
<evidence type="ECO:0000256" key="1">
    <source>
        <dbReference type="ARBA" id="ARBA00010688"/>
    </source>
</evidence>
<dbReference type="InterPro" id="IPR011611">
    <property type="entry name" value="PfkB_dom"/>
</dbReference>
<evidence type="ECO:0000259" key="4">
    <source>
        <dbReference type="Pfam" id="PF00294"/>
    </source>
</evidence>
<dbReference type="PANTHER" id="PTHR10584:SF166">
    <property type="entry name" value="RIBOKINASE"/>
    <property type="match status" value="1"/>
</dbReference>
<protein>
    <submittedName>
        <fullName evidence="5">PfkB domain protein</fullName>
    </submittedName>
</protein>
<gene>
    <name evidence="5" type="ORF">BJBARM4_0306</name>
</gene>
<keyword evidence="2" id="KW-0808">Transferase</keyword>
<organism evidence="5 6">
    <name type="scientific">Candidatus Parvarchaeum acidiphilum ARMAN-4</name>
    <dbReference type="NCBI Taxonomy" id="662760"/>
    <lineage>
        <taxon>Archaea</taxon>
        <taxon>Candidatus Parvarchaeota</taxon>
        <taxon>Candidatus Parvarchaeum</taxon>
    </lineage>
</organism>
<evidence type="ECO:0000313" key="6">
    <source>
        <dbReference type="Proteomes" id="UP000009375"/>
    </source>
</evidence>
<evidence type="ECO:0000313" key="5">
    <source>
        <dbReference type="EMBL" id="EEZ93107.1"/>
    </source>
</evidence>
<dbReference type="Gene3D" id="3.40.1190.20">
    <property type="match status" value="1"/>
</dbReference>
<name>D2EF01_PARA4</name>
<evidence type="ECO:0000256" key="2">
    <source>
        <dbReference type="ARBA" id="ARBA00022679"/>
    </source>
</evidence>
<accession>D2EF01</accession>
<evidence type="ECO:0000256" key="3">
    <source>
        <dbReference type="ARBA" id="ARBA00022777"/>
    </source>
</evidence>
<keyword evidence="3" id="KW-0418">Kinase</keyword>